<comment type="caution">
    <text evidence="2">The sequence shown here is derived from an EMBL/GenBank/DDBJ whole genome shotgun (WGS) entry which is preliminary data.</text>
</comment>
<keyword evidence="3" id="KW-1185">Reference proteome</keyword>
<sequence>MHQSRKEQSVQRANNRLLSTDRKEAMLLDEWEDDMEAAAEWAHGTMPARRHNQEQT</sequence>
<evidence type="ECO:0000313" key="3">
    <source>
        <dbReference type="Proteomes" id="UP000246635"/>
    </source>
</evidence>
<feature type="region of interest" description="Disordered" evidence="1">
    <location>
        <begin position="1"/>
        <end position="21"/>
    </location>
</feature>
<dbReference type="AlphaFoldDB" id="A0A2V2YGN8"/>
<accession>A0A2V2YGN8</accession>
<dbReference type="RefSeq" id="WP_174812762.1">
    <property type="nucleotide sequence ID" value="NZ_CP054613.1"/>
</dbReference>
<evidence type="ECO:0000256" key="1">
    <source>
        <dbReference type="SAM" id="MobiDB-lite"/>
    </source>
</evidence>
<dbReference type="EMBL" id="QGTQ01000038">
    <property type="protein sequence ID" value="PWV91996.1"/>
    <property type="molecule type" value="Genomic_DNA"/>
</dbReference>
<name>A0A2V2YGN8_9BACL</name>
<protein>
    <submittedName>
        <fullName evidence="2">Uncharacterized protein</fullName>
    </submittedName>
</protein>
<organism evidence="2 3">
    <name type="scientific">Paenibacillus cellulosilyticus</name>
    <dbReference type="NCBI Taxonomy" id="375489"/>
    <lineage>
        <taxon>Bacteria</taxon>
        <taxon>Bacillati</taxon>
        <taxon>Bacillota</taxon>
        <taxon>Bacilli</taxon>
        <taxon>Bacillales</taxon>
        <taxon>Paenibacillaceae</taxon>
        <taxon>Paenibacillus</taxon>
    </lineage>
</organism>
<reference evidence="2 3" key="1">
    <citation type="submission" date="2018-05" db="EMBL/GenBank/DDBJ databases">
        <title>Genomic Encyclopedia of Type Strains, Phase III (KMG-III): the genomes of soil and plant-associated and newly described type strains.</title>
        <authorList>
            <person name="Whitman W."/>
        </authorList>
    </citation>
    <scope>NUCLEOTIDE SEQUENCE [LARGE SCALE GENOMIC DNA]</scope>
    <source>
        <strain evidence="2 3">CECT 5696</strain>
    </source>
</reference>
<gene>
    <name evidence="2" type="ORF">DFQ01_13846</name>
</gene>
<proteinExistence type="predicted"/>
<evidence type="ECO:0000313" key="2">
    <source>
        <dbReference type="EMBL" id="PWV91996.1"/>
    </source>
</evidence>
<dbReference type="Proteomes" id="UP000246635">
    <property type="component" value="Unassembled WGS sequence"/>
</dbReference>